<dbReference type="OrthoDB" id="4773966at2"/>
<name>A0A3A6TUQ3_9GAMM</name>
<evidence type="ECO:0000313" key="1">
    <source>
        <dbReference type="EMBL" id="RJY05213.1"/>
    </source>
</evidence>
<sequence>MNLPPLLIYDTVAEYKRHYEKHYQRAEIITFDNIRVYFKPQKFGHAFYENTKGIKGAKDQFSPTRAQRMDWIKATLIHPNAKVFKGWNKDKKCYEDNRRVSVVFDDFVVVIELSLNNKKVLKGNFVTCYVADKSIGKIEASPEWDMALCLNKLKK</sequence>
<accession>A0A3A6TUQ3</accession>
<evidence type="ECO:0000313" key="2">
    <source>
        <dbReference type="Proteomes" id="UP000273022"/>
    </source>
</evidence>
<reference evidence="1 2" key="1">
    <citation type="submission" date="2018-09" db="EMBL/GenBank/DDBJ databases">
        <title>Phylogeny of the Shewanellaceae, and recommendation for two new genera, Pseudoshewanella and Parashewanella.</title>
        <authorList>
            <person name="Wang G."/>
        </authorList>
    </citation>
    <scope>NUCLEOTIDE SEQUENCE [LARGE SCALE GENOMIC DNA]</scope>
    <source>
        <strain evidence="1 2">KCTC 22492</strain>
    </source>
</reference>
<dbReference type="RefSeq" id="WP_121855098.1">
    <property type="nucleotide sequence ID" value="NZ_CP037952.1"/>
</dbReference>
<organism evidence="1 2">
    <name type="scientific">Parashewanella spongiae</name>
    <dbReference type="NCBI Taxonomy" id="342950"/>
    <lineage>
        <taxon>Bacteria</taxon>
        <taxon>Pseudomonadati</taxon>
        <taxon>Pseudomonadota</taxon>
        <taxon>Gammaproteobacteria</taxon>
        <taxon>Alteromonadales</taxon>
        <taxon>Shewanellaceae</taxon>
        <taxon>Parashewanella</taxon>
    </lineage>
</organism>
<gene>
    <name evidence="1" type="ORF">D5R81_18650</name>
</gene>
<keyword evidence="2" id="KW-1185">Reference proteome</keyword>
<dbReference type="AlphaFoldDB" id="A0A3A6TUQ3"/>
<comment type="caution">
    <text evidence="1">The sequence shown here is derived from an EMBL/GenBank/DDBJ whole genome shotgun (WGS) entry which is preliminary data.</text>
</comment>
<protein>
    <submittedName>
        <fullName evidence="1">Uncharacterized protein</fullName>
    </submittedName>
</protein>
<dbReference type="EMBL" id="QYYH01000190">
    <property type="protein sequence ID" value="RJY05213.1"/>
    <property type="molecule type" value="Genomic_DNA"/>
</dbReference>
<dbReference type="Proteomes" id="UP000273022">
    <property type="component" value="Unassembled WGS sequence"/>
</dbReference>
<proteinExistence type="predicted"/>